<dbReference type="PANTHER" id="PTHR11690:SF248">
    <property type="entry name" value="PICKPOCKET 17, ISOFORM A"/>
    <property type="match status" value="1"/>
</dbReference>
<dbReference type="Pfam" id="PF00858">
    <property type="entry name" value="ASC"/>
    <property type="match status" value="1"/>
</dbReference>
<dbReference type="Proteomes" id="UP001497525">
    <property type="component" value="Unassembled WGS sequence"/>
</dbReference>
<evidence type="ECO:0000256" key="8">
    <source>
        <dbReference type="ARBA" id="ARBA00023136"/>
    </source>
</evidence>
<evidence type="ECO:0000256" key="1">
    <source>
        <dbReference type="ARBA" id="ARBA00004141"/>
    </source>
</evidence>
<dbReference type="InterPro" id="IPR001873">
    <property type="entry name" value="ENaC"/>
</dbReference>
<keyword evidence="6" id="KW-0915">Sodium</keyword>
<feature type="transmembrane region" description="Helical" evidence="12">
    <location>
        <begin position="12"/>
        <end position="34"/>
    </location>
</feature>
<evidence type="ECO:0000256" key="10">
    <source>
        <dbReference type="ARBA" id="ARBA00023303"/>
    </source>
</evidence>
<evidence type="ECO:0008006" key="15">
    <source>
        <dbReference type="Google" id="ProtNLM"/>
    </source>
</evidence>
<keyword evidence="3 11" id="KW-0894">Sodium channel</keyword>
<dbReference type="PANTHER" id="PTHR11690">
    <property type="entry name" value="AMILORIDE-SENSITIVE SODIUM CHANNEL-RELATED"/>
    <property type="match status" value="1"/>
</dbReference>
<dbReference type="GO" id="GO:0005886">
    <property type="term" value="C:plasma membrane"/>
    <property type="evidence" value="ECO:0007669"/>
    <property type="project" value="TreeGrafter"/>
</dbReference>
<name>A0AAV2TZ16_CALDB</name>
<evidence type="ECO:0000313" key="13">
    <source>
        <dbReference type="EMBL" id="CAL5141298.1"/>
    </source>
</evidence>
<dbReference type="PRINTS" id="PR01078">
    <property type="entry name" value="AMINACHANNEL"/>
</dbReference>
<evidence type="ECO:0000256" key="9">
    <source>
        <dbReference type="ARBA" id="ARBA00023201"/>
    </source>
</evidence>
<dbReference type="GO" id="GO:0015280">
    <property type="term" value="F:ligand-gated sodium channel activity"/>
    <property type="evidence" value="ECO:0007669"/>
    <property type="project" value="TreeGrafter"/>
</dbReference>
<organism evidence="13 14">
    <name type="scientific">Calicophoron daubneyi</name>
    <name type="common">Rumen fluke</name>
    <name type="synonym">Paramphistomum daubneyi</name>
    <dbReference type="NCBI Taxonomy" id="300641"/>
    <lineage>
        <taxon>Eukaryota</taxon>
        <taxon>Metazoa</taxon>
        <taxon>Spiralia</taxon>
        <taxon>Lophotrochozoa</taxon>
        <taxon>Platyhelminthes</taxon>
        <taxon>Trematoda</taxon>
        <taxon>Digenea</taxon>
        <taxon>Plagiorchiida</taxon>
        <taxon>Pronocephalata</taxon>
        <taxon>Paramphistomoidea</taxon>
        <taxon>Paramphistomidae</taxon>
        <taxon>Calicophoron</taxon>
    </lineage>
</organism>
<keyword evidence="8 12" id="KW-0472">Membrane</keyword>
<keyword evidence="5 12" id="KW-1133">Transmembrane helix</keyword>
<gene>
    <name evidence="13" type="ORF">CDAUBV1_LOCUS16553</name>
</gene>
<evidence type="ECO:0000313" key="14">
    <source>
        <dbReference type="Proteomes" id="UP001497525"/>
    </source>
</evidence>
<comment type="subcellular location">
    <subcellularLocation>
        <location evidence="1">Membrane</location>
        <topology evidence="1">Multi-pass membrane protein</topology>
    </subcellularLocation>
</comment>
<evidence type="ECO:0000256" key="6">
    <source>
        <dbReference type="ARBA" id="ARBA00023053"/>
    </source>
</evidence>
<evidence type="ECO:0000256" key="11">
    <source>
        <dbReference type="RuleBase" id="RU000679"/>
    </source>
</evidence>
<keyword evidence="10 11" id="KW-0407">Ion channel</keyword>
<evidence type="ECO:0000256" key="5">
    <source>
        <dbReference type="ARBA" id="ARBA00022989"/>
    </source>
</evidence>
<dbReference type="EMBL" id="CAXLJL010000834">
    <property type="protein sequence ID" value="CAL5141298.1"/>
    <property type="molecule type" value="Genomic_DNA"/>
</dbReference>
<evidence type="ECO:0000256" key="12">
    <source>
        <dbReference type="SAM" id="Phobius"/>
    </source>
</evidence>
<protein>
    <recommendedName>
        <fullName evidence="15">Amiloride-sensitive sodium channel</fullName>
    </recommendedName>
</protein>
<evidence type="ECO:0000256" key="2">
    <source>
        <dbReference type="ARBA" id="ARBA00022448"/>
    </source>
</evidence>
<proteinExistence type="inferred from homology"/>
<keyword evidence="7 11" id="KW-0406">Ion transport</keyword>
<accession>A0AAV2TZ16</accession>
<reference evidence="13" key="1">
    <citation type="submission" date="2024-06" db="EMBL/GenBank/DDBJ databases">
        <authorList>
            <person name="Liu X."/>
            <person name="Lenzi L."/>
            <person name="Haldenby T S."/>
            <person name="Uol C."/>
        </authorList>
    </citation>
    <scope>NUCLEOTIDE SEQUENCE</scope>
</reference>
<dbReference type="AlphaFoldDB" id="A0AAV2TZ16"/>
<sequence length="515" mass="60527">MSKLYQGPKFLRAIWMFFVVSMSSLLISSTAMLIRDFLNYDVSVHTRLDLDNPSPFPAITVCHQPPFSQHAYEIWRKLDILSPSGYNRYMRKLILEALYKNDVDAANGIWGYDSLSVYYQNLEYNEAVQLGFTPAIYLSCMRNFLNSFSFEDDCTRLKGYRIRRLSHHLYMNCHTFEPVSMQDANETVFFSLVASMGPRDKDIQVQQAFFPDAFEQARGLRIVVHEVGTMPDFERNGLHVEPGKLNEVNYEPVRWTRLATPKRPCFNPNETDRYKDLEEVYNYTHGACLSLHQQFEIMKNCRCIYVMLPRPFLPNSSLPYCGRLWPNYNQTEFIERLQCLSKYLDNDIKRKYDGTECVPRCTYYEYASTTSITKWRGYPWQLYWLRVQNQASQTLVDYHTRYPERNVTEHEAFKQWEVYLKYDNLTQLPNKNKLSSGSVYDSLPSWSSTKWDLESEDFAYVVLKRKSPNIVQQYEKLVLSPYVLISRIGALSFTSRLGVFPESGTTYNKPPMQYI</sequence>
<keyword evidence="9 11" id="KW-0739">Sodium transport</keyword>
<keyword evidence="4 11" id="KW-0812">Transmembrane</keyword>
<comment type="caution">
    <text evidence="13">The sequence shown here is derived from an EMBL/GenBank/DDBJ whole genome shotgun (WGS) entry which is preliminary data.</text>
</comment>
<comment type="similarity">
    <text evidence="11">Belongs to the amiloride-sensitive sodium channel (TC 1.A.6) family.</text>
</comment>
<evidence type="ECO:0000256" key="7">
    <source>
        <dbReference type="ARBA" id="ARBA00023065"/>
    </source>
</evidence>
<evidence type="ECO:0000256" key="4">
    <source>
        <dbReference type="ARBA" id="ARBA00022692"/>
    </source>
</evidence>
<evidence type="ECO:0000256" key="3">
    <source>
        <dbReference type="ARBA" id="ARBA00022461"/>
    </source>
</evidence>
<keyword evidence="2 11" id="KW-0813">Transport</keyword>